<protein>
    <submittedName>
        <fullName evidence="6">Uncharacterized protein</fullName>
    </submittedName>
</protein>
<feature type="domain" description="Retroviral polymerase SH3-like" evidence="5">
    <location>
        <begin position="245"/>
        <end position="308"/>
    </location>
</feature>
<gene>
    <name evidence="6" type="ORF">EZV62_005917</name>
</gene>
<dbReference type="Pfam" id="PF25597">
    <property type="entry name" value="SH3_retrovirus"/>
    <property type="match status" value="1"/>
</dbReference>
<feature type="domain" description="C-JID" evidence="4">
    <location>
        <begin position="539"/>
        <end position="674"/>
    </location>
</feature>
<reference evidence="7" key="1">
    <citation type="journal article" date="2019" name="Gigascience">
        <title>De novo genome assembly of the endangered Acer yangbiense, a plant species with extremely small populations endemic to Yunnan Province, China.</title>
        <authorList>
            <person name="Yang J."/>
            <person name="Wariss H.M."/>
            <person name="Tao L."/>
            <person name="Zhang R."/>
            <person name="Yun Q."/>
            <person name="Hollingsworth P."/>
            <person name="Dao Z."/>
            <person name="Luo G."/>
            <person name="Guo H."/>
            <person name="Ma Y."/>
            <person name="Sun W."/>
        </authorList>
    </citation>
    <scope>NUCLEOTIDE SEQUENCE [LARGE SCALE GENOMIC DNA]</scope>
    <source>
        <strain evidence="7">cv. Malutang</strain>
    </source>
</reference>
<evidence type="ECO:0000256" key="2">
    <source>
        <dbReference type="ARBA" id="ARBA00022737"/>
    </source>
</evidence>
<dbReference type="Pfam" id="PF20160">
    <property type="entry name" value="C-JID"/>
    <property type="match status" value="1"/>
</dbReference>
<dbReference type="SUPFAM" id="SSF52058">
    <property type="entry name" value="L domain-like"/>
    <property type="match status" value="1"/>
</dbReference>
<dbReference type="InterPro" id="IPR032675">
    <property type="entry name" value="LRR_dom_sf"/>
</dbReference>
<evidence type="ECO:0000259" key="4">
    <source>
        <dbReference type="Pfam" id="PF20160"/>
    </source>
</evidence>
<sequence>MSSLRVLQIFNPSYCRQINKLHVPQNLEANFLELRYFISHGCPIKSSLSSFYLENLVKLDMSHSKVEQLWNGCQPLVKLEEVDLSCSSLISCPDFSSSPNLKRLILQYCKYLCEISPSIQYLSKLDFLQLDGCRSLKCIPDCSGLNSLKTLHLYRCSNLEMLPKMPCNIEVLWYGHLNFESLKQLGSKKMVKGLPNIHHPNEMCESCVLIYLLNICPTKSLDSKTPQEAWSSHKPSVSHLRVFGSIAYIKVPETRRTKLEVKGEKCILVGYGDRTMGYRLYNPITKKVIFSRDVIFEENESWNWDQTKASRSAELISEEETREVAVEPQIPRDQQTPQRGSSSPQRYDAPLPIEHDFSDMMPRGTRSLEDLSICKWKSLKTLDIDGCSKLNQLPNDIGSLESLRVLHVGEDTIRDIPSSFIYLKNLTFLSLSGCKELTLSGFELFPDNLEYLIPSDSGITELPEFPDGCLSFLFKLDLSGTSLESIPASIINLSNLSDLDIRNCKRLKCLPKLQLGPGDIRANGCTSLEVHYGAQIGYPGSEIPKWFDFQSMRSFINVELPPNWFNNNFLGFAICVVVLDHPIDFEAECSDDDSDYDSSMSCKCNFKSKDGHQFVLDDYVEIFPYSNHVSMKYPILPCSLQELLCYKNEVSFEFHLDSSSRKIEKCGVHLMFGEKADGSSWVGEDEDVLSLANVNDNCEENIEGDNQLIKIT</sequence>
<keyword evidence="1" id="KW-0433">Leucine-rich repeat</keyword>
<dbReference type="AlphaFoldDB" id="A0A5C7IRL9"/>
<proteinExistence type="predicted"/>
<evidence type="ECO:0000313" key="6">
    <source>
        <dbReference type="EMBL" id="TXG70982.1"/>
    </source>
</evidence>
<accession>A0A5C7IRL9</accession>
<feature type="region of interest" description="Disordered" evidence="3">
    <location>
        <begin position="313"/>
        <end position="359"/>
    </location>
</feature>
<evidence type="ECO:0000256" key="1">
    <source>
        <dbReference type="ARBA" id="ARBA00022614"/>
    </source>
</evidence>
<keyword evidence="2" id="KW-0677">Repeat</keyword>
<feature type="compositionally biased region" description="Polar residues" evidence="3">
    <location>
        <begin position="332"/>
        <end position="345"/>
    </location>
</feature>
<name>A0A5C7IRL9_9ROSI</name>
<evidence type="ECO:0000256" key="3">
    <source>
        <dbReference type="SAM" id="MobiDB-lite"/>
    </source>
</evidence>
<dbReference type="Proteomes" id="UP000323000">
    <property type="component" value="Chromosome 2"/>
</dbReference>
<evidence type="ECO:0000313" key="7">
    <source>
        <dbReference type="Proteomes" id="UP000323000"/>
    </source>
</evidence>
<dbReference type="Gene3D" id="3.80.10.10">
    <property type="entry name" value="Ribonuclease Inhibitor"/>
    <property type="match status" value="3"/>
</dbReference>
<dbReference type="PANTHER" id="PTHR47186">
    <property type="entry name" value="LEUCINE-RICH REPEAT-CONTAINING PROTEIN 57"/>
    <property type="match status" value="1"/>
</dbReference>
<dbReference type="InterPro" id="IPR057670">
    <property type="entry name" value="SH3_retrovirus"/>
</dbReference>
<organism evidence="6 7">
    <name type="scientific">Acer yangbiense</name>
    <dbReference type="NCBI Taxonomy" id="1000413"/>
    <lineage>
        <taxon>Eukaryota</taxon>
        <taxon>Viridiplantae</taxon>
        <taxon>Streptophyta</taxon>
        <taxon>Embryophyta</taxon>
        <taxon>Tracheophyta</taxon>
        <taxon>Spermatophyta</taxon>
        <taxon>Magnoliopsida</taxon>
        <taxon>eudicotyledons</taxon>
        <taxon>Gunneridae</taxon>
        <taxon>Pentapetalae</taxon>
        <taxon>rosids</taxon>
        <taxon>malvids</taxon>
        <taxon>Sapindales</taxon>
        <taxon>Sapindaceae</taxon>
        <taxon>Hippocastanoideae</taxon>
        <taxon>Acereae</taxon>
        <taxon>Acer</taxon>
    </lineage>
</organism>
<dbReference type="PANTHER" id="PTHR47186:SF3">
    <property type="entry name" value="OS09G0267800 PROTEIN"/>
    <property type="match status" value="1"/>
</dbReference>
<dbReference type="InterPro" id="IPR045344">
    <property type="entry name" value="C-JID"/>
</dbReference>
<evidence type="ECO:0000259" key="5">
    <source>
        <dbReference type="Pfam" id="PF25597"/>
    </source>
</evidence>
<dbReference type="OrthoDB" id="1733683at2759"/>
<comment type="caution">
    <text evidence="6">The sequence shown here is derived from an EMBL/GenBank/DDBJ whole genome shotgun (WGS) entry which is preliminary data.</text>
</comment>
<dbReference type="EMBL" id="VAHF01000002">
    <property type="protein sequence ID" value="TXG70982.1"/>
    <property type="molecule type" value="Genomic_DNA"/>
</dbReference>
<keyword evidence="7" id="KW-1185">Reference proteome</keyword>